<dbReference type="Pfam" id="PF09350">
    <property type="entry name" value="DJC28_CD"/>
    <property type="match status" value="1"/>
</dbReference>
<gene>
    <name evidence="2" type="ORF">SM124_17525</name>
</gene>
<sequence length="124" mass="14607">MDFSTVISEERIRKAYEDGEFTNLPGLGKPLELEDLSSIPEDLRMAYRMLKNAGFSPGEENKLKQEMMTLEDLISNTEDNEEREGLKKKLNEKLLRFNQMMDKRRGHSHSSMFKNYEQKINSKW</sequence>
<evidence type="ECO:0000259" key="1">
    <source>
        <dbReference type="Pfam" id="PF09350"/>
    </source>
</evidence>
<dbReference type="EMBL" id="JAXOFX010000014">
    <property type="protein sequence ID" value="MDZ5473518.1"/>
    <property type="molecule type" value="Genomic_DNA"/>
</dbReference>
<dbReference type="PANTHER" id="PTHR39158">
    <property type="entry name" value="OS08G0560600 PROTEIN"/>
    <property type="match status" value="1"/>
</dbReference>
<comment type="caution">
    <text evidence="2">The sequence shown here is derived from an EMBL/GenBank/DDBJ whole genome shotgun (WGS) entry which is preliminary data.</text>
</comment>
<feature type="domain" description="DnaJ homologue subfamily C member 28 conserved" evidence="1">
    <location>
        <begin position="8"/>
        <end position="74"/>
    </location>
</feature>
<keyword evidence="3" id="KW-1185">Reference proteome</keyword>
<reference evidence="2 3" key="1">
    <citation type="submission" date="2023-11" db="EMBL/GenBank/DDBJ databases">
        <title>Bacillus jintuensis, isolated from a mudflat on the Beibu Gulf coast.</title>
        <authorList>
            <person name="Li M."/>
        </authorList>
    </citation>
    <scope>NUCLEOTIDE SEQUENCE [LARGE SCALE GENOMIC DNA]</scope>
    <source>
        <strain evidence="2 3">31A1R</strain>
    </source>
</reference>
<dbReference type="InterPro" id="IPR018961">
    <property type="entry name" value="DnaJ_homolog_subfam-C_membr-28"/>
</dbReference>
<evidence type="ECO:0000313" key="2">
    <source>
        <dbReference type="EMBL" id="MDZ5473518.1"/>
    </source>
</evidence>
<dbReference type="Proteomes" id="UP001290455">
    <property type="component" value="Unassembled WGS sequence"/>
</dbReference>
<protein>
    <submittedName>
        <fullName evidence="2">DUF1992 domain-containing protein</fullName>
    </submittedName>
</protein>
<dbReference type="InterPro" id="IPR052573">
    <property type="entry name" value="DnaJ_C_subfamily_28"/>
</dbReference>
<dbReference type="RefSeq" id="WP_322447813.1">
    <property type="nucleotide sequence ID" value="NZ_JAXOFX010000014.1"/>
</dbReference>
<accession>A0ABU5J263</accession>
<proteinExistence type="predicted"/>
<evidence type="ECO:0000313" key="3">
    <source>
        <dbReference type="Proteomes" id="UP001290455"/>
    </source>
</evidence>
<organism evidence="2 3">
    <name type="scientific">Robertmurraya mangrovi</name>
    <dbReference type="NCBI Taxonomy" id="3098077"/>
    <lineage>
        <taxon>Bacteria</taxon>
        <taxon>Bacillati</taxon>
        <taxon>Bacillota</taxon>
        <taxon>Bacilli</taxon>
        <taxon>Bacillales</taxon>
        <taxon>Bacillaceae</taxon>
        <taxon>Robertmurraya</taxon>
    </lineage>
</organism>
<dbReference type="PANTHER" id="PTHR39158:SF1">
    <property type="entry name" value="DNAJ HOMOLOG SUBFAMILY C MEMBER 28"/>
    <property type="match status" value="1"/>
</dbReference>
<name>A0ABU5J263_9BACI</name>